<dbReference type="Pfam" id="PF00550">
    <property type="entry name" value="PP-binding"/>
    <property type="match status" value="1"/>
</dbReference>
<organism evidence="4 5">
    <name type="scientific">Mesoplasma syrphidae</name>
    <dbReference type="NCBI Taxonomy" id="225999"/>
    <lineage>
        <taxon>Bacteria</taxon>
        <taxon>Bacillati</taxon>
        <taxon>Mycoplasmatota</taxon>
        <taxon>Mollicutes</taxon>
        <taxon>Entomoplasmatales</taxon>
        <taxon>Entomoplasmataceae</taxon>
        <taxon>Mesoplasma</taxon>
    </lineage>
</organism>
<accession>A0A2K9BJ82</accession>
<dbReference type="KEGG" id="msyr:CXP39_00850"/>
<evidence type="ECO:0000313" key="4">
    <source>
        <dbReference type="EMBL" id="AUF83356.1"/>
    </source>
</evidence>
<name>A0A2K9BJ82_9MOLU</name>
<dbReference type="InterPro" id="IPR036736">
    <property type="entry name" value="ACP-like_sf"/>
</dbReference>
<sequence length="74" mass="8316">MNIYEEIVKELKAKGAKGALTKETKVASIGIDSLDLMDMIVTLEDRLEIRVPDDKLMNLETIGDLINLVEELKQ</sequence>
<dbReference type="SUPFAM" id="SSF47336">
    <property type="entry name" value="ACP-like"/>
    <property type="match status" value="1"/>
</dbReference>
<reference evidence="4 5" key="1">
    <citation type="submission" date="2017-12" db="EMBL/GenBank/DDBJ databases">
        <title>Mesoplasma syrphidae YJS, Complete Genome.</title>
        <authorList>
            <person name="Knight T.F."/>
            <person name="Citino T."/>
            <person name="Rubinstein R."/>
            <person name="Neuschaefer Z."/>
        </authorList>
    </citation>
    <scope>NUCLEOTIDE SEQUENCE [LARGE SCALE GENOMIC DNA]</scope>
    <source>
        <strain evidence="4 5">YJS</strain>
    </source>
</reference>
<evidence type="ECO:0000313" key="5">
    <source>
        <dbReference type="Proteomes" id="UP000233419"/>
    </source>
</evidence>
<keyword evidence="2" id="KW-0597">Phosphoprotein</keyword>
<evidence type="ECO:0000259" key="3">
    <source>
        <dbReference type="PROSITE" id="PS50075"/>
    </source>
</evidence>
<gene>
    <name evidence="4" type="ORF">CXP39_00850</name>
</gene>
<dbReference type="PROSITE" id="PS50075">
    <property type="entry name" value="CARRIER"/>
    <property type="match status" value="1"/>
</dbReference>
<feature type="domain" description="Carrier" evidence="3">
    <location>
        <begin position="1"/>
        <end position="73"/>
    </location>
</feature>
<keyword evidence="1" id="KW-0596">Phosphopantetheine</keyword>
<protein>
    <submittedName>
        <fullName evidence="4">Acyl carrier protein</fullName>
    </submittedName>
</protein>
<dbReference type="Proteomes" id="UP000233419">
    <property type="component" value="Chromosome"/>
</dbReference>
<dbReference type="Gene3D" id="1.10.1200.10">
    <property type="entry name" value="ACP-like"/>
    <property type="match status" value="1"/>
</dbReference>
<evidence type="ECO:0000256" key="2">
    <source>
        <dbReference type="ARBA" id="ARBA00022553"/>
    </source>
</evidence>
<dbReference type="InterPro" id="IPR009081">
    <property type="entry name" value="PP-bd_ACP"/>
</dbReference>
<dbReference type="AlphaFoldDB" id="A0A2K9BJ82"/>
<dbReference type="PROSITE" id="PS00012">
    <property type="entry name" value="PHOSPHOPANTETHEINE"/>
    <property type="match status" value="1"/>
</dbReference>
<dbReference type="EMBL" id="CP025257">
    <property type="protein sequence ID" value="AUF83356.1"/>
    <property type="molecule type" value="Genomic_DNA"/>
</dbReference>
<evidence type="ECO:0000256" key="1">
    <source>
        <dbReference type="ARBA" id="ARBA00022450"/>
    </source>
</evidence>
<dbReference type="InterPro" id="IPR006162">
    <property type="entry name" value="Ppantetheine_attach_site"/>
</dbReference>
<dbReference type="OrthoDB" id="400913at2"/>
<dbReference type="RefSeq" id="WP_027048462.1">
    <property type="nucleotide sequence ID" value="NZ_CP025257.1"/>
</dbReference>
<proteinExistence type="predicted"/>
<keyword evidence="5" id="KW-1185">Reference proteome</keyword>